<evidence type="ECO:0000313" key="2">
    <source>
        <dbReference type="Proteomes" id="UP000838756"/>
    </source>
</evidence>
<accession>A0A8S4RXW4</accession>
<dbReference type="AlphaFoldDB" id="A0A8S4RXW4"/>
<sequence>MPRSIYFFQVRLSRIRINRSWQIVLLAKIPLVGTTERARITNRPALGALAREPRALTGVGAVGLVVRLGAGVPLLHLQQKRSLRHRPVAAHRHREPGSARGASEPLVPLLCSRERAAIFWWRCDLRGAEPARRATPTFSETFSSFSECVRSLCVRNLSIIEPRPAPSPALTHSRSRTAQPARIRTRHAYGERSQHILDLNNISA</sequence>
<reference evidence="1" key="1">
    <citation type="submission" date="2022-03" db="EMBL/GenBank/DDBJ databases">
        <authorList>
            <person name="Lindestad O."/>
        </authorList>
    </citation>
    <scope>NUCLEOTIDE SEQUENCE</scope>
</reference>
<protein>
    <submittedName>
        <fullName evidence="1">Jg22829 protein</fullName>
    </submittedName>
</protein>
<organism evidence="1 2">
    <name type="scientific">Pararge aegeria aegeria</name>
    <dbReference type="NCBI Taxonomy" id="348720"/>
    <lineage>
        <taxon>Eukaryota</taxon>
        <taxon>Metazoa</taxon>
        <taxon>Ecdysozoa</taxon>
        <taxon>Arthropoda</taxon>
        <taxon>Hexapoda</taxon>
        <taxon>Insecta</taxon>
        <taxon>Pterygota</taxon>
        <taxon>Neoptera</taxon>
        <taxon>Endopterygota</taxon>
        <taxon>Lepidoptera</taxon>
        <taxon>Glossata</taxon>
        <taxon>Ditrysia</taxon>
        <taxon>Papilionoidea</taxon>
        <taxon>Nymphalidae</taxon>
        <taxon>Satyrinae</taxon>
        <taxon>Satyrini</taxon>
        <taxon>Parargina</taxon>
        <taxon>Pararge</taxon>
    </lineage>
</organism>
<evidence type="ECO:0000313" key="1">
    <source>
        <dbReference type="EMBL" id="CAH2242136.1"/>
    </source>
</evidence>
<dbReference type="EMBL" id="CAKXAJ010025625">
    <property type="protein sequence ID" value="CAH2242136.1"/>
    <property type="molecule type" value="Genomic_DNA"/>
</dbReference>
<keyword evidence="2" id="KW-1185">Reference proteome</keyword>
<name>A0A8S4RXW4_9NEOP</name>
<comment type="caution">
    <text evidence="1">The sequence shown here is derived from an EMBL/GenBank/DDBJ whole genome shotgun (WGS) entry which is preliminary data.</text>
</comment>
<proteinExistence type="predicted"/>
<dbReference type="Proteomes" id="UP000838756">
    <property type="component" value="Unassembled WGS sequence"/>
</dbReference>
<gene>
    <name evidence="1" type="primary">jg22829</name>
    <name evidence="1" type="ORF">PAEG_LOCUS18493</name>
</gene>
<dbReference type="OrthoDB" id="7491320at2759"/>